<dbReference type="Proteomes" id="UP000634136">
    <property type="component" value="Unassembled WGS sequence"/>
</dbReference>
<name>A0A834SGF8_9FABA</name>
<proteinExistence type="predicted"/>
<feature type="compositionally biased region" description="Basic and acidic residues" evidence="1">
    <location>
        <begin position="44"/>
        <end position="54"/>
    </location>
</feature>
<dbReference type="AlphaFoldDB" id="A0A834SGF8"/>
<sequence length="273" mass="29620">MGCGASSFGAEGAEPNRHSDSAHQRHRVVRPITDEPVKPLPPPSKDDDVQRDDAITGPGSPSFREYCTDFDSRCPTTEEHNNVDDVVDDSDSGESTNNNSGIDDSTVSKSQPNKENEKKERKGRRLKDVIYKGRSGGGKKMSSARHRSVVTDSEASFNSSQEGGIVTSGIDKSSPNLAESDRSKVHNWNQTSLQVLAIRSLLCSNTPVVHSIPWTVKLPPKTSPSNLPSSTSKDRPSPAPSSFTLCSSAIDSLQFFQLGSDTMQFSENKEGRK</sequence>
<feature type="region of interest" description="Disordered" evidence="1">
    <location>
        <begin position="1"/>
        <end position="183"/>
    </location>
</feature>
<feature type="compositionally biased region" description="Polar residues" evidence="1">
    <location>
        <begin position="93"/>
        <end position="111"/>
    </location>
</feature>
<gene>
    <name evidence="2" type="ORF">G2W53_040889</name>
</gene>
<dbReference type="OrthoDB" id="1429276at2759"/>
<reference evidence="2" key="1">
    <citation type="submission" date="2020-09" db="EMBL/GenBank/DDBJ databases">
        <title>Genome-Enabled Discovery of Anthraquinone Biosynthesis in Senna tora.</title>
        <authorList>
            <person name="Kang S.-H."/>
            <person name="Pandey R.P."/>
            <person name="Lee C.-M."/>
            <person name="Sim J.-S."/>
            <person name="Jeong J.-T."/>
            <person name="Choi B.-S."/>
            <person name="Jung M."/>
            <person name="Ginzburg D."/>
            <person name="Zhao K."/>
            <person name="Won S.Y."/>
            <person name="Oh T.-J."/>
            <person name="Yu Y."/>
            <person name="Kim N.-H."/>
            <person name="Lee O.R."/>
            <person name="Lee T.-H."/>
            <person name="Bashyal P."/>
            <person name="Kim T.-S."/>
            <person name="Lee W.-H."/>
            <person name="Kawkins C."/>
            <person name="Kim C.-K."/>
            <person name="Kim J.S."/>
            <person name="Ahn B.O."/>
            <person name="Rhee S.Y."/>
            <person name="Sohng J.K."/>
        </authorList>
    </citation>
    <scope>NUCLEOTIDE SEQUENCE</scope>
    <source>
        <tissue evidence="2">Leaf</tissue>
    </source>
</reference>
<comment type="caution">
    <text evidence="2">The sequence shown here is derived from an EMBL/GenBank/DDBJ whole genome shotgun (WGS) entry which is preliminary data.</text>
</comment>
<feature type="compositionally biased region" description="Polar residues" evidence="1">
    <location>
        <begin position="150"/>
        <end position="162"/>
    </location>
</feature>
<feature type="compositionally biased region" description="Basic and acidic residues" evidence="1">
    <location>
        <begin position="14"/>
        <end position="23"/>
    </location>
</feature>
<evidence type="ECO:0000256" key="1">
    <source>
        <dbReference type="SAM" id="MobiDB-lite"/>
    </source>
</evidence>
<protein>
    <submittedName>
        <fullName evidence="2">Dentin sialophosphoprotein-like</fullName>
    </submittedName>
</protein>
<keyword evidence="3" id="KW-1185">Reference proteome</keyword>
<evidence type="ECO:0000313" key="2">
    <source>
        <dbReference type="EMBL" id="KAF7801778.1"/>
    </source>
</evidence>
<dbReference type="EMBL" id="JAAIUW010000013">
    <property type="protein sequence ID" value="KAF7801778.1"/>
    <property type="molecule type" value="Genomic_DNA"/>
</dbReference>
<feature type="compositionally biased region" description="Basic and acidic residues" evidence="1">
    <location>
        <begin position="66"/>
        <end position="83"/>
    </location>
</feature>
<accession>A0A834SGF8</accession>
<feature type="compositionally biased region" description="Basic and acidic residues" evidence="1">
    <location>
        <begin position="112"/>
        <end position="131"/>
    </location>
</feature>
<organism evidence="2 3">
    <name type="scientific">Senna tora</name>
    <dbReference type="NCBI Taxonomy" id="362788"/>
    <lineage>
        <taxon>Eukaryota</taxon>
        <taxon>Viridiplantae</taxon>
        <taxon>Streptophyta</taxon>
        <taxon>Embryophyta</taxon>
        <taxon>Tracheophyta</taxon>
        <taxon>Spermatophyta</taxon>
        <taxon>Magnoliopsida</taxon>
        <taxon>eudicotyledons</taxon>
        <taxon>Gunneridae</taxon>
        <taxon>Pentapetalae</taxon>
        <taxon>rosids</taxon>
        <taxon>fabids</taxon>
        <taxon>Fabales</taxon>
        <taxon>Fabaceae</taxon>
        <taxon>Caesalpinioideae</taxon>
        <taxon>Cassia clade</taxon>
        <taxon>Senna</taxon>
    </lineage>
</organism>
<evidence type="ECO:0000313" key="3">
    <source>
        <dbReference type="Proteomes" id="UP000634136"/>
    </source>
</evidence>
<feature type="region of interest" description="Disordered" evidence="1">
    <location>
        <begin position="215"/>
        <end position="243"/>
    </location>
</feature>